<dbReference type="EMBL" id="MTYJ01000111">
    <property type="protein sequence ID" value="OQV14071.1"/>
    <property type="molecule type" value="Genomic_DNA"/>
</dbReference>
<organism evidence="10 11">
    <name type="scientific">Hypsibius exemplaris</name>
    <name type="common">Freshwater tardigrade</name>
    <dbReference type="NCBI Taxonomy" id="2072580"/>
    <lineage>
        <taxon>Eukaryota</taxon>
        <taxon>Metazoa</taxon>
        <taxon>Ecdysozoa</taxon>
        <taxon>Tardigrada</taxon>
        <taxon>Eutardigrada</taxon>
        <taxon>Parachela</taxon>
        <taxon>Hypsibioidea</taxon>
        <taxon>Hypsibiidae</taxon>
        <taxon>Hypsibius</taxon>
    </lineage>
</organism>
<name>A0A1W0WFU6_HYPEX</name>
<dbReference type="SUPFAM" id="SSF82185">
    <property type="entry name" value="Histone H3 K4-specific methyltransferase SET7/9 N-terminal domain"/>
    <property type="match status" value="1"/>
</dbReference>
<accession>A0A1W0WFU6</accession>
<evidence type="ECO:0000256" key="2">
    <source>
        <dbReference type="ARBA" id="ARBA00004430"/>
    </source>
</evidence>
<keyword evidence="3" id="KW-0963">Cytoplasm</keyword>
<keyword evidence="8" id="KW-0966">Cell projection</keyword>
<keyword evidence="5" id="KW-0282">Flagellum</keyword>
<comment type="caution">
    <text evidence="10">The sequence shown here is derived from an EMBL/GenBank/DDBJ whole genome shotgun (WGS) entry which is preliminary data.</text>
</comment>
<evidence type="ECO:0000256" key="9">
    <source>
        <dbReference type="SAM" id="MobiDB-lite"/>
    </source>
</evidence>
<dbReference type="Pfam" id="PF02493">
    <property type="entry name" value="MORN"/>
    <property type="match status" value="4"/>
</dbReference>
<evidence type="ECO:0000313" key="11">
    <source>
        <dbReference type="Proteomes" id="UP000192578"/>
    </source>
</evidence>
<evidence type="ECO:0000256" key="7">
    <source>
        <dbReference type="ARBA" id="ARBA00023212"/>
    </source>
</evidence>
<keyword evidence="4" id="KW-0677">Repeat</keyword>
<evidence type="ECO:0000256" key="1">
    <source>
        <dbReference type="ARBA" id="ARBA00004230"/>
    </source>
</evidence>
<keyword evidence="7" id="KW-0206">Cytoskeleton</keyword>
<sequence length="973" mass="110394">MLKTEDKSYTKMVKTDDKLIVEKPVEITIAVRPEPEEQETSNDICEMLNLYRKYENQECGREDEHAVEIYPEYPVGIAQATHPSGTPCPEIEETGVAKSTEPRNPDWACYWDRDLLRKNRDGKGLKQLTELTVKRYEGSTERIFEKFGSVTFTSGITYQGPFDSQRKATGIGRLIFPDGTIFDGEVQDSEVGRRGIYRWSDGSVYEGNLREGMRHGYGRFFDAASGSFYSGSWHYAHMHDYGKMVFYGSDKNFYQGSWTAGVQWGHGLRQWPSGNFYEGQWARGLPHGRGCKFWLGHHIYLRGEFEEGVPHGFGLMIWIDRHAPADGAFSVLSSSGITIECFYIDDSLHDPMKKYLLKESKETCYLVPLPSPCVRQIDYAPNYDPAVSAIAMPATVFFLSEKFGLSNVDVADEIRGISSVMASYLEALKDVYSVYSRLMVETSCDHVYVLRAFQYWQFLTDVVLERGTSGVDVQQGLFHLLTAIESCFDGDKRRDVFCHPYQPIKPSEFFDRITVAAYLVKFQKQDLKIWREKEVKLNAGQSGEKVNQEWPFKKDWDISGRPLKRLIETRIFQRSGQFHSSLFDDPRKCPIVFRYISQLHRIFRYIYEFYGSQEELMPEAMTVQALVTAMKDSRIVGTSSLSYTELLRIFETKYPDLRKGNASFSLLIPLTLLEFVELIFDIALTYKGDFPVTEKGKSTHGRKPTTFKGRIAEAVDSLVIAAHKNPFLTKDNSVDIDNYDPDFFSMLRGERAVAQSMSSGDAADPSLLIRSRQSLFDWDYLETTAKASNSEQYEYDPANLTVHPPEDPSDYEYPDCELPAGSEFKGFTLDNTRNISVTTASKALNNAELWPSYLPPQVDAENNKGKSSAASENGPRKQRLLTDVPSMETVKSSAPICSVTSLLPTPTLAAWEKQAVPFLEHVFFPNMILLKRTNDLLIQHGHARQLEHCDAGDLGLTDCIAEALLDGDAFENN</sequence>
<evidence type="ECO:0000256" key="6">
    <source>
        <dbReference type="ARBA" id="ARBA00023069"/>
    </source>
</evidence>
<dbReference type="SMART" id="SM00698">
    <property type="entry name" value="MORN"/>
    <property type="match status" value="5"/>
</dbReference>
<dbReference type="OrthoDB" id="294378at2759"/>
<proteinExistence type="predicted"/>
<dbReference type="Gene3D" id="2.20.110.10">
    <property type="entry name" value="Histone H3 K4-specific methyltransferase SET7/9 N-terminal domain"/>
    <property type="match status" value="1"/>
</dbReference>
<dbReference type="GO" id="GO:0031514">
    <property type="term" value="C:motile cilium"/>
    <property type="evidence" value="ECO:0007669"/>
    <property type="project" value="UniProtKB-SubCell"/>
</dbReference>
<dbReference type="InterPro" id="IPR003409">
    <property type="entry name" value="MORN"/>
</dbReference>
<gene>
    <name evidence="10" type="ORF">BV898_11736</name>
</gene>
<dbReference type="AlphaFoldDB" id="A0A1W0WFU6"/>
<dbReference type="PANTHER" id="PTHR46613">
    <property type="entry name" value="RADIAL SPOKE HEAD 10 HOMOLOG B-RELATED"/>
    <property type="match status" value="1"/>
</dbReference>
<evidence type="ECO:0000256" key="4">
    <source>
        <dbReference type="ARBA" id="ARBA00022737"/>
    </source>
</evidence>
<dbReference type="Proteomes" id="UP000192578">
    <property type="component" value="Unassembled WGS sequence"/>
</dbReference>
<protein>
    <submittedName>
        <fullName evidence="10">Radial spoke head 10-like protein B</fullName>
    </submittedName>
</protein>
<dbReference type="GO" id="GO:0005930">
    <property type="term" value="C:axoneme"/>
    <property type="evidence" value="ECO:0007669"/>
    <property type="project" value="UniProtKB-SubCell"/>
</dbReference>
<keyword evidence="6" id="KW-0969">Cilium</keyword>
<dbReference type="PANTHER" id="PTHR46613:SF1">
    <property type="entry name" value="RADIAL SPOKE HEAD 10 HOMOLOG B-RELATED"/>
    <property type="match status" value="1"/>
</dbReference>
<comment type="subcellular location">
    <subcellularLocation>
        <location evidence="1">Cell projection</location>
        <location evidence="1">Cilium</location>
        <location evidence="1">Flagellum</location>
    </subcellularLocation>
    <subcellularLocation>
        <location evidence="2">Cytoplasm</location>
        <location evidence="2">Cytoskeleton</location>
        <location evidence="2">Cilium axoneme</location>
    </subcellularLocation>
</comment>
<evidence type="ECO:0000256" key="3">
    <source>
        <dbReference type="ARBA" id="ARBA00022490"/>
    </source>
</evidence>
<evidence type="ECO:0000256" key="5">
    <source>
        <dbReference type="ARBA" id="ARBA00022846"/>
    </source>
</evidence>
<keyword evidence="11" id="KW-1185">Reference proteome</keyword>
<evidence type="ECO:0000256" key="8">
    <source>
        <dbReference type="ARBA" id="ARBA00023273"/>
    </source>
</evidence>
<evidence type="ECO:0000313" key="10">
    <source>
        <dbReference type="EMBL" id="OQV14071.1"/>
    </source>
</evidence>
<reference evidence="11" key="1">
    <citation type="submission" date="2017-01" db="EMBL/GenBank/DDBJ databases">
        <title>Comparative genomics of anhydrobiosis in the tardigrade Hypsibius dujardini.</title>
        <authorList>
            <person name="Yoshida Y."/>
            <person name="Koutsovoulos G."/>
            <person name="Laetsch D."/>
            <person name="Stevens L."/>
            <person name="Kumar S."/>
            <person name="Horikawa D."/>
            <person name="Ishino K."/>
            <person name="Komine S."/>
            <person name="Tomita M."/>
            <person name="Blaxter M."/>
            <person name="Arakawa K."/>
        </authorList>
    </citation>
    <scope>NUCLEOTIDE SEQUENCE [LARGE SCALE GENOMIC DNA]</scope>
    <source>
        <strain evidence="11">Z151</strain>
    </source>
</reference>
<feature type="region of interest" description="Disordered" evidence="9">
    <location>
        <begin position="855"/>
        <end position="878"/>
    </location>
</feature>